<feature type="compositionally biased region" description="Polar residues" evidence="1">
    <location>
        <begin position="60"/>
        <end position="73"/>
    </location>
</feature>
<feature type="region of interest" description="Disordered" evidence="1">
    <location>
        <begin position="60"/>
        <end position="94"/>
    </location>
</feature>
<evidence type="ECO:0000256" key="1">
    <source>
        <dbReference type="SAM" id="MobiDB-lite"/>
    </source>
</evidence>
<evidence type="ECO:0000256" key="2">
    <source>
        <dbReference type="SAM" id="Phobius"/>
    </source>
</evidence>
<keyword evidence="2" id="KW-1133">Transmembrane helix</keyword>
<feature type="transmembrane region" description="Helical" evidence="2">
    <location>
        <begin position="174"/>
        <end position="197"/>
    </location>
</feature>
<dbReference type="EMBL" id="CAEZSN010000085">
    <property type="protein sequence ID" value="CAB4545984.1"/>
    <property type="molecule type" value="Genomic_DNA"/>
</dbReference>
<name>A0A6J6C4L7_9ZZZZ</name>
<keyword evidence="2" id="KW-0812">Transmembrane</keyword>
<accession>A0A6J6C4L7</accession>
<sequence length="200" mass="21684">MNENQKNYIDDATEIISKKQLDDSTTIMSELLEDDATAGLDEATIVVGGFNSVEEETITNSNPMDENTISSTRTGEHDSEFTFTGTGEPVPTPTRAIPIVQASPEPDAELKIENFIDPDVANETLKINKIEETKNLNLPEYDDRIIRTAPINPKVNSLNDAAKLMKKNDRRAKAGIITVALVILGAALIGSVAAILVNGF</sequence>
<evidence type="ECO:0000313" key="3">
    <source>
        <dbReference type="EMBL" id="CAB4545984.1"/>
    </source>
</evidence>
<protein>
    <submittedName>
        <fullName evidence="3">Unannotated protein</fullName>
    </submittedName>
</protein>
<reference evidence="3" key="1">
    <citation type="submission" date="2020-05" db="EMBL/GenBank/DDBJ databases">
        <authorList>
            <person name="Chiriac C."/>
            <person name="Salcher M."/>
            <person name="Ghai R."/>
            <person name="Kavagutti S V."/>
        </authorList>
    </citation>
    <scope>NUCLEOTIDE SEQUENCE</scope>
</reference>
<dbReference type="AlphaFoldDB" id="A0A6J6C4L7"/>
<organism evidence="3">
    <name type="scientific">freshwater metagenome</name>
    <dbReference type="NCBI Taxonomy" id="449393"/>
    <lineage>
        <taxon>unclassified sequences</taxon>
        <taxon>metagenomes</taxon>
        <taxon>ecological metagenomes</taxon>
    </lineage>
</organism>
<gene>
    <name evidence="3" type="ORF">UFOPK1433_00801</name>
</gene>
<keyword evidence="2" id="KW-0472">Membrane</keyword>
<proteinExistence type="predicted"/>